<protein>
    <recommendedName>
        <fullName evidence="4">Ribosomal protein L36</fullName>
    </recommendedName>
</protein>
<feature type="region of interest" description="Disordered" evidence="1">
    <location>
        <begin position="1"/>
        <end position="31"/>
    </location>
</feature>
<dbReference type="AlphaFoldDB" id="A0AAV1UWG9"/>
<evidence type="ECO:0000313" key="3">
    <source>
        <dbReference type="Proteomes" id="UP001162060"/>
    </source>
</evidence>
<sequence length="31" mass="3499">MASKTNRVVRAIREKVKSSVSEPGRLDPKMK</sequence>
<evidence type="ECO:0000256" key="1">
    <source>
        <dbReference type="SAM" id="MobiDB-lite"/>
    </source>
</evidence>
<comment type="caution">
    <text evidence="2">The sequence shown here is derived from an EMBL/GenBank/DDBJ whole genome shotgun (WGS) entry which is preliminary data.</text>
</comment>
<gene>
    <name evidence="2" type="ORF">PM001_LOCUS22980</name>
</gene>
<evidence type="ECO:0008006" key="4">
    <source>
        <dbReference type="Google" id="ProtNLM"/>
    </source>
</evidence>
<dbReference type="Proteomes" id="UP001162060">
    <property type="component" value="Unassembled WGS sequence"/>
</dbReference>
<dbReference type="EMBL" id="CAKLBY020000228">
    <property type="protein sequence ID" value="CAK7937830.1"/>
    <property type="molecule type" value="Genomic_DNA"/>
</dbReference>
<evidence type="ECO:0000313" key="2">
    <source>
        <dbReference type="EMBL" id="CAK7937830.1"/>
    </source>
</evidence>
<accession>A0AAV1UWG9</accession>
<proteinExistence type="predicted"/>
<reference evidence="2" key="1">
    <citation type="submission" date="2024-01" db="EMBL/GenBank/DDBJ databases">
        <authorList>
            <person name="Webb A."/>
        </authorList>
    </citation>
    <scope>NUCLEOTIDE SEQUENCE</scope>
    <source>
        <strain evidence="2">Pm1</strain>
    </source>
</reference>
<organism evidence="2 3">
    <name type="scientific">Peronospora matthiolae</name>
    <dbReference type="NCBI Taxonomy" id="2874970"/>
    <lineage>
        <taxon>Eukaryota</taxon>
        <taxon>Sar</taxon>
        <taxon>Stramenopiles</taxon>
        <taxon>Oomycota</taxon>
        <taxon>Peronosporomycetes</taxon>
        <taxon>Peronosporales</taxon>
        <taxon>Peronosporaceae</taxon>
        <taxon>Peronospora</taxon>
    </lineage>
</organism>
<name>A0AAV1UWG9_9STRA</name>